<dbReference type="STRING" id="197479.BFW38_01380"/>
<dbReference type="Pfam" id="PF09526">
    <property type="entry name" value="DUF2387"/>
    <property type="match status" value="1"/>
</dbReference>
<dbReference type="InterPro" id="IPR012658">
    <property type="entry name" value="YheV"/>
</dbReference>
<evidence type="ECO:0008006" key="3">
    <source>
        <dbReference type="Google" id="ProtNLM"/>
    </source>
</evidence>
<keyword evidence="2" id="KW-1185">Reference proteome</keyword>
<name>A0A1E2VDQ1_9GAMM</name>
<dbReference type="NCBIfam" id="TIGR02443">
    <property type="entry name" value="YheV family putative zinc ribbon protein"/>
    <property type="match status" value="1"/>
</dbReference>
<accession>A0A1E2VDQ1</accession>
<dbReference type="RefSeq" id="WP_069000128.1">
    <property type="nucleotide sequence ID" value="NZ_MDTQ01000001.1"/>
</dbReference>
<protein>
    <recommendedName>
        <fullName evidence="3">DNA-binding protein</fullName>
    </recommendedName>
</protein>
<dbReference type="Proteomes" id="UP000094291">
    <property type="component" value="Unassembled WGS sequence"/>
</dbReference>
<organism evidence="1 2">
    <name type="scientific">Terasakiispira papahanaumokuakeensis</name>
    <dbReference type="NCBI Taxonomy" id="197479"/>
    <lineage>
        <taxon>Bacteria</taxon>
        <taxon>Pseudomonadati</taxon>
        <taxon>Pseudomonadota</taxon>
        <taxon>Gammaproteobacteria</taxon>
        <taxon>Oceanospirillales</taxon>
        <taxon>Terasakiispira</taxon>
    </lineage>
</organism>
<evidence type="ECO:0000313" key="2">
    <source>
        <dbReference type="Proteomes" id="UP000094291"/>
    </source>
</evidence>
<dbReference type="EMBL" id="MDTQ01000001">
    <property type="protein sequence ID" value="ODC05107.1"/>
    <property type="molecule type" value="Genomic_DNA"/>
</dbReference>
<sequence length="87" mass="9634">MTDEKAPIKRFIAGAVCPRCSAMDKIKAWSVGDIQHRECVACGFHDSMDPNQQGASGGLNEELPTRVNHMEDDPQNEINVVKILDPR</sequence>
<proteinExistence type="predicted"/>
<dbReference type="AlphaFoldDB" id="A0A1E2VDQ1"/>
<reference evidence="1 2" key="1">
    <citation type="submission" date="2016-08" db="EMBL/GenBank/DDBJ databases">
        <authorList>
            <person name="Seilhamer J.J."/>
        </authorList>
    </citation>
    <scope>NUCLEOTIDE SEQUENCE [LARGE SCALE GENOMIC DNA]</scope>
    <source>
        <strain evidence="1 2">PH27A</strain>
    </source>
</reference>
<evidence type="ECO:0000313" key="1">
    <source>
        <dbReference type="EMBL" id="ODC05107.1"/>
    </source>
</evidence>
<comment type="caution">
    <text evidence="1">The sequence shown here is derived from an EMBL/GenBank/DDBJ whole genome shotgun (WGS) entry which is preliminary data.</text>
</comment>
<dbReference type="OrthoDB" id="5881059at2"/>
<gene>
    <name evidence="1" type="ORF">BFW38_01380</name>
</gene>